<dbReference type="RefSeq" id="XP_040160867.1">
    <property type="nucleotide sequence ID" value="XM_040304933.1"/>
</dbReference>
<feature type="compositionally biased region" description="Acidic residues" evidence="8">
    <location>
        <begin position="1140"/>
        <end position="1155"/>
    </location>
</feature>
<organism evidence="9 10">
    <name type="scientific">Anopheles arabiensis</name>
    <name type="common">Mosquito</name>
    <dbReference type="NCBI Taxonomy" id="7173"/>
    <lineage>
        <taxon>Eukaryota</taxon>
        <taxon>Metazoa</taxon>
        <taxon>Ecdysozoa</taxon>
        <taxon>Arthropoda</taxon>
        <taxon>Hexapoda</taxon>
        <taxon>Insecta</taxon>
        <taxon>Pterygota</taxon>
        <taxon>Neoptera</taxon>
        <taxon>Endopterygota</taxon>
        <taxon>Diptera</taxon>
        <taxon>Nematocera</taxon>
        <taxon>Culicoidea</taxon>
        <taxon>Culicidae</taxon>
        <taxon>Anophelinae</taxon>
        <taxon>Anopheles</taxon>
    </lineage>
</organism>
<feature type="compositionally biased region" description="Low complexity" evidence="8">
    <location>
        <begin position="944"/>
        <end position="962"/>
    </location>
</feature>
<dbReference type="EnsemblMetazoa" id="AARA017845-RA">
    <property type="protein sequence ID" value="AARA017845-PA"/>
    <property type="gene ID" value="AARA017845"/>
</dbReference>
<reference evidence="9" key="1">
    <citation type="submission" date="2022-08" db="UniProtKB">
        <authorList>
            <consortium name="EnsemblMetazoa"/>
        </authorList>
    </citation>
    <scope>IDENTIFICATION</scope>
    <source>
        <strain evidence="9">Dongola</strain>
    </source>
</reference>
<dbReference type="GeneID" id="120898720"/>
<evidence type="ECO:0000256" key="3">
    <source>
        <dbReference type="ARBA" id="ARBA00022692"/>
    </source>
</evidence>
<feature type="region of interest" description="Disordered" evidence="8">
    <location>
        <begin position="209"/>
        <end position="319"/>
    </location>
</feature>
<dbReference type="VEuPathDB" id="VectorBase:AARA017845"/>
<dbReference type="KEGG" id="aara:120898720"/>
<feature type="compositionally biased region" description="Basic and acidic residues" evidence="8">
    <location>
        <begin position="1291"/>
        <end position="1306"/>
    </location>
</feature>
<evidence type="ECO:0000256" key="4">
    <source>
        <dbReference type="ARBA" id="ARBA00022824"/>
    </source>
</evidence>
<feature type="region of interest" description="Disordered" evidence="8">
    <location>
        <begin position="887"/>
        <end position="911"/>
    </location>
</feature>
<keyword evidence="7" id="KW-0539">Nucleus</keyword>
<evidence type="ECO:0000313" key="9">
    <source>
        <dbReference type="EnsemblMetazoa" id="AARA017845-PA"/>
    </source>
</evidence>
<dbReference type="GO" id="GO:0008017">
    <property type="term" value="F:microtubule binding"/>
    <property type="evidence" value="ECO:0007669"/>
    <property type="project" value="TreeGrafter"/>
</dbReference>
<dbReference type="GO" id="GO:0006935">
    <property type="term" value="P:chemotaxis"/>
    <property type="evidence" value="ECO:0007669"/>
    <property type="project" value="TreeGrafter"/>
</dbReference>
<feature type="compositionally biased region" description="Polar residues" evidence="8">
    <location>
        <begin position="1055"/>
        <end position="1068"/>
    </location>
</feature>
<dbReference type="PANTHER" id="PTHR13289">
    <property type="entry name" value="PROTEIN PHOSPHATASE 1-BINDING PROTEIN BIFOCAL"/>
    <property type="match status" value="1"/>
</dbReference>
<feature type="region of interest" description="Disordered" evidence="8">
    <location>
        <begin position="420"/>
        <end position="496"/>
    </location>
</feature>
<feature type="compositionally biased region" description="Low complexity" evidence="8">
    <location>
        <begin position="246"/>
        <end position="257"/>
    </location>
</feature>
<dbReference type="RefSeq" id="XP_040160868.1">
    <property type="nucleotide sequence ID" value="XM_040304934.1"/>
</dbReference>
<feature type="region of interest" description="Disordered" evidence="8">
    <location>
        <begin position="659"/>
        <end position="701"/>
    </location>
</feature>
<evidence type="ECO:0000313" key="10">
    <source>
        <dbReference type="Proteomes" id="UP000075840"/>
    </source>
</evidence>
<dbReference type="InterPro" id="IPR019130">
    <property type="entry name" value="Macoilin"/>
</dbReference>
<feature type="region of interest" description="Disordered" evidence="8">
    <location>
        <begin position="1596"/>
        <end position="1685"/>
    </location>
</feature>
<keyword evidence="5" id="KW-1133">Transmembrane helix</keyword>
<evidence type="ECO:0000256" key="8">
    <source>
        <dbReference type="SAM" id="MobiDB-lite"/>
    </source>
</evidence>
<feature type="region of interest" description="Disordered" evidence="8">
    <location>
        <begin position="1"/>
        <end position="27"/>
    </location>
</feature>
<feature type="compositionally biased region" description="Polar residues" evidence="8">
    <location>
        <begin position="978"/>
        <end position="995"/>
    </location>
</feature>
<feature type="compositionally biased region" description="Gly residues" evidence="8">
    <location>
        <begin position="689"/>
        <end position="700"/>
    </location>
</feature>
<dbReference type="VEuPathDB" id="VectorBase:AARA21_004026"/>
<feature type="compositionally biased region" description="Polar residues" evidence="8">
    <location>
        <begin position="226"/>
        <end position="244"/>
    </location>
</feature>
<feature type="compositionally biased region" description="Polar residues" evidence="8">
    <location>
        <begin position="669"/>
        <end position="685"/>
    </location>
</feature>
<dbReference type="GO" id="GO:0023041">
    <property type="term" value="P:neuronal signal transduction"/>
    <property type="evidence" value="ECO:0007669"/>
    <property type="project" value="InterPro"/>
</dbReference>
<feature type="compositionally biased region" description="Pro residues" evidence="8">
    <location>
        <begin position="810"/>
        <end position="823"/>
    </location>
</feature>
<feature type="region of interest" description="Disordered" evidence="8">
    <location>
        <begin position="72"/>
        <end position="143"/>
    </location>
</feature>
<keyword evidence="3" id="KW-0812">Transmembrane</keyword>
<feature type="compositionally biased region" description="Basic and acidic residues" evidence="8">
    <location>
        <begin position="968"/>
        <end position="977"/>
    </location>
</feature>
<feature type="compositionally biased region" description="Low complexity" evidence="8">
    <location>
        <begin position="276"/>
        <end position="312"/>
    </location>
</feature>
<feature type="compositionally biased region" description="Acidic residues" evidence="8">
    <location>
        <begin position="1079"/>
        <end position="1103"/>
    </location>
</feature>
<feature type="region of interest" description="Disordered" evidence="8">
    <location>
        <begin position="803"/>
        <end position="860"/>
    </location>
</feature>
<feature type="region of interest" description="Disordered" evidence="8">
    <location>
        <begin position="1189"/>
        <end position="1223"/>
    </location>
</feature>
<keyword evidence="4" id="KW-0256">Endoplasmic reticulum</keyword>
<feature type="compositionally biased region" description="Low complexity" evidence="8">
    <location>
        <begin position="480"/>
        <end position="495"/>
    </location>
</feature>
<feature type="region of interest" description="Disordered" evidence="8">
    <location>
        <begin position="1393"/>
        <end position="1426"/>
    </location>
</feature>
<evidence type="ECO:0000256" key="7">
    <source>
        <dbReference type="ARBA" id="ARBA00023242"/>
    </source>
</evidence>
<dbReference type="GO" id="GO:0031965">
    <property type="term" value="C:nuclear membrane"/>
    <property type="evidence" value="ECO:0007669"/>
    <property type="project" value="UniProtKB-SubCell"/>
</dbReference>
<evidence type="ECO:0000256" key="1">
    <source>
        <dbReference type="ARBA" id="ARBA00004232"/>
    </source>
</evidence>
<keyword evidence="6" id="KW-0472">Membrane</keyword>
<feature type="region of interest" description="Disordered" evidence="8">
    <location>
        <begin position="1239"/>
        <end position="1367"/>
    </location>
</feature>
<proteinExistence type="predicted"/>
<evidence type="ECO:0000256" key="2">
    <source>
        <dbReference type="ARBA" id="ARBA00004269"/>
    </source>
</evidence>
<feature type="compositionally biased region" description="Low complexity" evidence="8">
    <location>
        <begin position="1263"/>
        <end position="1272"/>
    </location>
</feature>
<protein>
    <submittedName>
        <fullName evidence="9">Uncharacterized protein</fullName>
    </submittedName>
</protein>
<evidence type="ECO:0000256" key="6">
    <source>
        <dbReference type="ARBA" id="ARBA00023136"/>
    </source>
</evidence>
<feature type="compositionally biased region" description="Low complexity" evidence="8">
    <location>
        <begin position="1333"/>
        <end position="1351"/>
    </location>
</feature>
<feature type="region of interest" description="Disordered" evidence="8">
    <location>
        <begin position="1055"/>
        <end position="1162"/>
    </location>
</feature>
<name>A0A453YJU1_ANOAR</name>
<dbReference type="EMBL" id="APCN01002078">
    <property type="status" value="NOT_ANNOTATED_CDS"/>
    <property type="molecule type" value="Genomic_DNA"/>
</dbReference>
<feature type="region of interest" description="Disordered" evidence="8">
    <location>
        <begin position="935"/>
        <end position="1014"/>
    </location>
</feature>
<feature type="compositionally biased region" description="Low complexity" evidence="8">
    <location>
        <begin position="1598"/>
        <end position="1638"/>
    </location>
</feature>
<dbReference type="Proteomes" id="UP000075840">
    <property type="component" value="Unassembled WGS sequence"/>
</dbReference>
<dbReference type="GO" id="GO:0030867">
    <property type="term" value="C:rough endoplasmic reticulum membrane"/>
    <property type="evidence" value="ECO:0007669"/>
    <property type="project" value="UniProtKB-SubCell"/>
</dbReference>
<dbReference type="PANTHER" id="PTHR13289:SF3">
    <property type="entry name" value="BIFOCAL, ISOFORM F"/>
    <property type="match status" value="1"/>
</dbReference>
<feature type="compositionally biased region" description="Polar residues" evidence="8">
    <location>
        <begin position="99"/>
        <end position="110"/>
    </location>
</feature>
<feature type="compositionally biased region" description="Low complexity" evidence="8">
    <location>
        <begin position="448"/>
        <end position="466"/>
    </location>
</feature>
<feature type="compositionally biased region" description="Low complexity" evidence="8">
    <location>
        <begin position="1660"/>
        <end position="1685"/>
    </location>
</feature>
<feature type="compositionally biased region" description="Low complexity" evidence="8">
    <location>
        <begin position="209"/>
        <end position="224"/>
    </location>
</feature>
<feature type="compositionally biased region" description="Polar residues" evidence="8">
    <location>
        <begin position="1414"/>
        <end position="1424"/>
    </location>
</feature>
<keyword evidence="10" id="KW-1185">Reference proteome</keyword>
<feature type="compositionally biased region" description="Low complexity" evidence="8">
    <location>
        <begin position="1194"/>
        <end position="1205"/>
    </location>
</feature>
<feature type="region of interest" description="Disordered" evidence="8">
    <location>
        <begin position="724"/>
        <end position="747"/>
    </location>
</feature>
<evidence type="ECO:0000256" key="5">
    <source>
        <dbReference type="ARBA" id="ARBA00022989"/>
    </source>
</evidence>
<feature type="compositionally biased region" description="Low complexity" evidence="8">
    <location>
        <begin position="10"/>
        <end position="19"/>
    </location>
</feature>
<dbReference type="CTD" id="32119"/>
<comment type="subcellular location">
    <subcellularLocation>
        <location evidence="1">Nucleus membrane</location>
        <topology evidence="1">Multi-pass membrane protein</topology>
    </subcellularLocation>
    <subcellularLocation>
        <location evidence="2">Rough endoplasmic reticulum membrane</location>
        <topology evidence="2">Multi-pass membrane protein</topology>
    </subcellularLocation>
</comment>
<accession>A0A453YJU1</accession>
<sequence>MMADTSTSNGGVAAGSSSVVGGGSGGALDPNVIPQWKKELIQRRKNLAKTIGAVATQVHDSASTVAAAISASASSPVLAHPRTPTGGLPVGSPFYAGTKENQPTNTSTPLDGTVPDSETEHDSHGTTVPAIDSSNDSLPPSVNAHTAAAAAAAVTSPTTAPGSFMGVHFAANEHLQQQHHQHQQQARGVGSSSVGVLRASEAVAVVVQPSSSASGSSPTSVPTANGAHSHSNAGSEHSGSSAAIATNRTGSSGTNSSVIVERESSSTVCSSGGPGTHTTSGIGSGSSSSSTSVKSLVSGANGSAQQQQQQQQHGNVREGGVAARKMVAATAAEEIVVVYEKSSVLGGLADATGGGGGGIGGGGVGAGGITALGDAGEELKYGPGIVSRLRCRYLSLALRQSVAKQRPSLNSMRRATSLNNLLDEESEDLSEREQSIGSEGTGHGGGPHQQQQQQQQQKKYQSQNYHYQHHQQQHREQYANGNGNNHNHNHQQQQQLHPTVVLQPPYQKQPQHHFAPKQQPWIQQQLHKEEEGGGGAQTAPFLRGVQNSYTRASRQVEKKNEYNRYTKHHRGAGGADAVLLKRARSVEALVRYDHKAWERDGVSPVVGPAAAVTTTAAAAAVAAAPTPAALAVSPTAEVGSNVIILDEIAQAPTTAQATVLPAGSGSEGHATTNGISSSVSPTATMLMNGGKGGSAAGGGAAATPTELPLLVSDCVTIEEKIINGREKGDPKPKRLTSIIDADERPPPDVVKQTMKIFEANANRRGGRGVNGSTNVGSDVATKVASYRSIIISGSATAGATTAAAAVGPGEKPPITHPKPPLSPKKPNIMPRTASPKQQQQQQPHQVTAAKPPPTPKSLEAVNNLKNAPATAAAVPIVAVKNNNKAPIGGGGGSATSESTPPSPPARSKHTAAAAAAAAAALNGVGVGVAVSKNMQSDDDGTQSADPTADAKTADAKTTNALKNGVGTVRDHHQHHDSSSNGTTQTAAAVTPSAKQSAPGSDGGNGGSGHQHKHNGNTALEAAAVPSAASSPTTGICDSPSIQQLTTKLGSLHLATSTPTGAANGSAVSVQDRRNLEYVTSDEEEEDDDDDEDVEEGEGDNVDGENERGRRNNSSRSYQVNPESSESEDAHDGAASGGSENDADDDEEAELDDDDERSVRKISRTAMENIARAGTTTQFRFNGAVKSYLPGGAMGKPAAPAPSTKAPAPPIPMSRESLAGKANGASTAAAAVQAIEVSGRLPPEGAANNSVNGVGGGGSAKQHSSGSTGALLQQGGGGSVGSSTAPSPPSLTRREIEKNQINREKSGEPAVPAAAASSGTNSINGSVASGGGVQVASANNNNNNANNANPSGASGGGGGGAKQTSAVDSTTSFVAKWGTGGMVGSGVAAVSTAGQSSPLAGLVPVRKKTKPPPSHQQEGTNTMVFNFSDRKDVPDYIENDGVIIRPRPRELPKPGESGFVVLGDLTLETSTDPDDAWAAGPPSPCNGEFANAYIVINGKSSMRNKTSRSNNKFKIQFDDSLTSTYEYPSETSLLEETNGFDGVDNGTDTNGASAFADNGLLSHTNKLLSSVPLGSAPFASYTPVKAAIDTTFELGVTRTPSPSAASTASSTGSNGSLTSASNHSSNSHHSATSASSSGSSEKKQHLPHTVPNGHHHPVDRSNSNGLHSSNGHSGSPDGGATLLLNGGTGAADGDALFNGATGEPESIQYLKPASDEQTVNWSQGTRVTDLLF</sequence>